<dbReference type="GO" id="GO:0046039">
    <property type="term" value="P:GTP metabolic process"/>
    <property type="evidence" value="ECO:0007669"/>
    <property type="project" value="UniProtKB-UniRule"/>
</dbReference>
<comment type="caution">
    <text evidence="5">Lacks conserved residue(s) required for the propagation of feature annotation.</text>
</comment>
<protein>
    <recommendedName>
        <fullName evidence="5">GTP:AMP phosphotransferase, mitochondrial</fullName>
        <ecNumber evidence="5">2.7.4.10</ecNumber>
    </recommendedName>
    <alternativeName>
        <fullName evidence="5">Adenylate kinase 3</fullName>
        <shortName evidence="5">AK 3</shortName>
    </alternativeName>
</protein>
<dbReference type="GO" id="GO:0046899">
    <property type="term" value="F:nucleoside triphosphate adenylate kinase activity"/>
    <property type="evidence" value="ECO:0007669"/>
    <property type="project" value="UniProtKB-UniRule"/>
</dbReference>
<gene>
    <name evidence="5" type="primary">ADK2</name>
    <name evidence="7" type="ORF">EPUL_004246</name>
</gene>
<name>A0A2S4PNT5_9PEZI</name>
<feature type="binding site" evidence="5">
    <location>
        <begin position="138"/>
        <end position="141"/>
    </location>
    <ligand>
        <name>AMP</name>
        <dbReference type="ChEBI" id="CHEBI:456215"/>
    </ligand>
</feature>
<dbReference type="Pfam" id="PF05191">
    <property type="entry name" value="ADK_lid"/>
    <property type="match status" value="1"/>
</dbReference>
<feature type="binding site" evidence="5">
    <location>
        <position position="248"/>
    </location>
    <ligand>
        <name>GTP</name>
        <dbReference type="ChEBI" id="CHEBI:37565"/>
    </ligand>
</feature>
<feature type="domain" description="Adenylate kinase active site lid" evidence="6">
    <location>
        <begin position="175"/>
        <end position="210"/>
    </location>
</feature>
<dbReference type="EC" id="2.7.4.10" evidence="5"/>
<reference evidence="7 8" key="1">
    <citation type="submission" date="2017-10" db="EMBL/GenBank/DDBJ databases">
        <title>Development of genomic resources for the powdery mildew, Erysiphe pulchra.</title>
        <authorList>
            <person name="Wadl P.A."/>
            <person name="Mack B.M."/>
            <person name="Moore G."/>
            <person name="Beltz S.B."/>
        </authorList>
    </citation>
    <scope>NUCLEOTIDE SEQUENCE [LARGE SCALE GENOMIC DNA]</scope>
    <source>
        <strain evidence="7">Cflorida</strain>
    </source>
</reference>
<evidence type="ECO:0000256" key="2">
    <source>
        <dbReference type="ARBA" id="ARBA00022741"/>
    </source>
</evidence>
<dbReference type="SUPFAM" id="SSF57774">
    <property type="entry name" value="Microbial and mitochondrial ADK, insert 'zinc finger' domain"/>
    <property type="match status" value="1"/>
</dbReference>
<dbReference type="InterPro" id="IPR007862">
    <property type="entry name" value="Adenylate_kinase_lid-dom"/>
</dbReference>
<comment type="subunit">
    <text evidence="5">Monomer.</text>
</comment>
<evidence type="ECO:0000259" key="6">
    <source>
        <dbReference type="Pfam" id="PF05191"/>
    </source>
</evidence>
<dbReference type="GO" id="GO:0005759">
    <property type="term" value="C:mitochondrial matrix"/>
    <property type="evidence" value="ECO:0007669"/>
    <property type="project" value="UniProtKB-SubCell"/>
</dbReference>
<feature type="binding site" evidence="5">
    <location>
        <position position="145"/>
    </location>
    <ligand>
        <name>AMP</name>
        <dbReference type="ChEBI" id="CHEBI:456215"/>
    </ligand>
</feature>
<dbReference type="InterPro" id="IPR028586">
    <property type="entry name" value="AK3/Ak4_mitochondrial"/>
</dbReference>
<dbReference type="InterPro" id="IPR036193">
    <property type="entry name" value="ADK_active_lid_dom_sf"/>
</dbReference>
<dbReference type="HAMAP" id="MF_00235">
    <property type="entry name" value="Adenylate_kinase_Adk"/>
    <property type="match status" value="1"/>
</dbReference>
<comment type="similarity">
    <text evidence="5">Belongs to the adenylate kinase family. AK3 subfamily.</text>
</comment>
<dbReference type="EMBL" id="PEDP01001409">
    <property type="protein sequence ID" value="POS83700.1"/>
    <property type="molecule type" value="Genomic_DNA"/>
</dbReference>
<evidence type="ECO:0000256" key="3">
    <source>
        <dbReference type="ARBA" id="ARBA00022777"/>
    </source>
</evidence>
<dbReference type="GO" id="GO:0046033">
    <property type="term" value="P:AMP metabolic process"/>
    <property type="evidence" value="ECO:0007669"/>
    <property type="project" value="UniProtKB-UniRule"/>
</dbReference>
<feature type="binding site" evidence="5">
    <location>
        <begin position="16"/>
        <end position="21"/>
    </location>
    <ligand>
        <name>GTP</name>
        <dbReference type="ChEBI" id="CHEBI:37565"/>
    </ligand>
</feature>
<dbReference type="CDD" id="cd01428">
    <property type="entry name" value="ADK"/>
    <property type="match status" value="1"/>
</dbReference>
<comment type="domain">
    <text evidence="5">Consists of three domains, a large central CORE domain and two small peripheral domains, NMPbind and LID, which undergo movements during catalysis. The LID domain closes over the site of phosphoryl transfer upon GTP binding. Assembling and dissambling the active center during each catalytic cycle provides an effective means to prevent GTP hydrolysis.</text>
</comment>
<keyword evidence="8" id="KW-1185">Reference proteome</keyword>
<comment type="subcellular location">
    <subcellularLocation>
        <location evidence="5">Mitochondrion matrix</location>
    </subcellularLocation>
</comment>
<dbReference type="OrthoDB" id="439792at2759"/>
<comment type="catalytic activity">
    <reaction evidence="5">
        <text>a ribonucleoside 5'-triphosphate + AMP = a ribonucleoside 5'-diphosphate + ADP</text>
        <dbReference type="Rhea" id="RHEA:13749"/>
        <dbReference type="ChEBI" id="CHEBI:57930"/>
        <dbReference type="ChEBI" id="CHEBI:61557"/>
        <dbReference type="ChEBI" id="CHEBI:456215"/>
        <dbReference type="ChEBI" id="CHEBI:456216"/>
        <dbReference type="EC" id="2.7.4.10"/>
    </reaction>
</comment>
<dbReference type="GO" id="GO:0046041">
    <property type="term" value="P:ITP metabolic process"/>
    <property type="evidence" value="ECO:0007669"/>
    <property type="project" value="UniProtKB-UniRule"/>
</dbReference>
<keyword evidence="4 5" id="KW-0496">Mitochondrion</keyword>
<dbReference type="GO" id="GO:0004017">
    <property type="term" value="F:AMP kinase activity"/>
    <property type="evidence" value="ECO:0007669"/>
    <property type="project" value="InterPro"/>
</dbReference>
<evidence type="ECO:0000256" key="5">
    <source>
        <dbReference type="HAMAP-Rule" id="MF_03169"/>
    </source>
</evidence>
<feature type="binding site" evidence="5">
    <location>
        <position position="38"/>
    </location>
    <ligand>
        <name>AMP</name>
        <dbReference type="ChEBI" id="CHEBI:456215"/>
    </ligand>
</feature>
<feature type="binding site" evidence="5">
    <location>
        <position position="219"/>
    </location>
    <ligand>
        <name>AMP</name>
        <dbReference type="ChEBI" id="CHEBI:456215"/>
    </ligand>
</feature>
<dbReference type="STRING" id="225359.A0A2S4PNT5"/>
<keyword evidence="5" id="KW-0342">GTP-binding</keyword>
<evidence type="ECO:0000313" key="8">
    <source>
        <dbReference type="Proteomes" id="UP000237438"/>
    </source>
</evidence>
<dbReference type="InterPro" id="IPR027417">
    <property type="entry name" value="P-loop_NTPase"/>
</dbReference>
<dbReference type="AlphaFoldDB" id="A0A2S4PNT5"/>
<feature type="binding site" evidence="5">
    <location>
        <position position="175"/>
    </location>
    <ligand>
        <name>GTP</name>
        <dbReference type="ChEBI" id="CHEBI:37565"/>
    </ligand>
</feature>
<dbReference type="GO" id="GO:0005524">
    <property type="term" value="F:ATP binding"/>
    <property type="evidence" value="ECO:0007669"/>
    <property type="project" value="InterPro"/>
</dbReference>
<feature type="region of interest" description="LID" evidence="5">
    <location>
        <begin position="174"/>
        <end position="211"/>
    </location>
</feature>
<dbReference type="Proteomes" id="UP000237438">
    <property type="component" value="Unassembled WGS sequence"/>
</dbReference>
<proteinExistence type="inferred from homology"/>
<feature type="binding site" evidence="5">
    <location>
        <begin position="66"/>
        <end position="68"/>
    </location>
    <ligand>
        <name>AMP</name>
        <dbReference type="ChEBI" id="CHEBI:456215"/>
    </ligand>
</feature>
<organism evidence="7 8">
    <name type="scientific">Erysiphe pulchra</name>
    <dbReference type="NCBI Taxonomy" id="225359"/>
    <lineage>
        <taxon>Eukaryota</taxon>
        <taxon>Fungi</taxon>
        <taxon>Dikarya</taxon>
        <taxon>Ascomycota</taxon>
        <taxon>Pezizomycotina</taxon>
        <taxon>Leotiomycetes</taxon>
        <taxon>Erysiphales</taxon>
        <taxon>Erysiphaceae</taxon>
        <taxon>Erysiphe</taxon>
    </lineage>
</organism>
<feature type="binding site" evidence="5">
    <location>
        <position position="208"/>
    </location>
    <ligand>
        <name>AMP</name>
        <dbReference type="ChEBI" id="CHEBI:456215"/>
    </ligand>
</feature>
<comment type="function">
    <text evidence="5">Involved in maintaining the homeostasis of cellular nucleotides by catalyzing the interconversion of nucleoside phosphates. Has GTP:AMP phosphotransferase and ITP:AMP phosphotransferase activities.</text>
</comment>
<keyword evidence="1 5" id="KW-0808">Transferase</keyword>
<feature type="binding site" evidence="5">
    <location>
        <position position="43"/>
    </location>
    <ligand>
        <name>AMP</name>
        <dbReference type="ChEBI" id="CHEBI:456215"/>
    </ligand>
</feature>
<comment type="caution">
    <text evidence="7">The sequence shown here is derived from an EMBL/GenBank/DDBJ whole genome shotgun (WGS) entry which is preliminary data.</text>
</comment>
<evidence type="ECO:0000256" key="1">
    <source>
        <dbReference type="ARBA" id="ARBA00022679"/>
    </source>
</evidence>
<dbReference type="InterPro" id="IPR000850">
    <property type="entry name" value="Adenylat/UMP-CMP_kin"/>
</dbReference>
<dbReference type="SUPFAM" id="SSF52540">
    <property type="entry name" value="P-loop containing nucleoside triphosphate hydrolases"/>
    <property type="match status" value="1"/>
</dbReference>
<evidence type="ECO:0000256" key="4">
    <source>
        <dbReference type="ARBA" id="ARBA00023128"/>
    </source>
</evidence>
<dbReference type="GO" id="GO:0005525">
    <property type="term" value="F:GTP binding"/>
    <property type="evidence" value="ECO:0007669"/>
    <property type="project" value="UniProtKB-KW"/>
</dbReference>
<evidence type="ECO:0000313" key="7">
    <source>
        <dbReference type="EMBL" id="POS83700.1"/>
    </source>
</evidence>
<keyword evidence="2 5" id="KW-0547">Nucleotide-binding</keyword>
<sequence length="267" mass="29677">MSLQKPARIIFIGAPGVGKGTQTARLQNRFPQLSSISSGDLLRDNSALIDISNLGVKVASTLSAGKLVPDSLILNLIIQEFQRRGWSLPSIDIPPMSFSSTAISENIDSFVERPSSSENTVKSLRDNNDPSSSFILDGFPRSVDQAQKLNKLIPINFVVSLKTPASKIIERIKGRWIHAPSGRTYNTSFKKPKVEGIDDVTGERLIKREDDDLETWENRLKQFEKTSEPLLSYYAQKGLLWEVEGNSSDEITPKLFLEVAKRFGVTV</sequence>
<dbReference type="PANTHER" id="PTHR23359">
    <property type="entry name" value="NUCLEOTIDE KINASE"/>
    <property type="match status" value="1"/>
</dbReference>
<keyword evidence="3 5" id="KW-0418">Kinase</keyword>
<accession>A0A2S4PNT5</accession>
<dbReference type="Pfam" id="PF00406">
    <property type="entry name" value="ADK"/>
    <property type="match status" value="2"/>
</dbReference>
<dbReference type="GO" id="GO:0006172">
    <property type="term" value="P:ADP biosynthetic process"/>
    <property type="evidence" value="ECO:0007669"/>
    <property type="project" value="UniProtKB-UniRule"/>
</dbReference>
<dbReference type="PROSITE" id="PS00113">
    <property type="entry name" value="ADENYLATE_KINASE"/>
    <property type="match status" value="1"/>
</dbReference>
<dbReference type="InterPro" id="IPR033690">
    <property type="entry name" value="Adenylat_kinase_CS"/>
</dbReference>
<dbReference type="Gene3D" id="3.40.50.300">
    <property type="entry name" value="P-loop containing nucleotide triphosphate hydrolases"/>
    <property type="match status" value="1"/>
</dbReference>
<dbReference type="HAMAP" id="MF_03169">
    <property type="entry name" value="Adenylate_kinase_AK3"/>
    <property type="match status" value="1"/>
</dbReference>